<organism evidence="1">
    <name type="scientific">freshwater metagenome</name>
    <dbReference type="NCBI Taxonomy" id="449393"/>
    <lineage>
        <taxon>unclassified sequences</taxon>
        <taxon>metagenomes</taxon>
        <taxon>ecological metagenomes</taxon>
    </lineage>
</organism>
<gene>
    <name evidence="1" type="ORF">UFOPK1619_00678</name>
</gene>
<proteinExistence type="predicted"/>
<dbReference type="AlphaFoldDB" id="A0A6J6DQ40"/>
<evidence type="ECO:0000313" key="1">
    <source>
        <dbReference type="EMBL" id="CAB4566350.1"/>
    </source>
</evidence>
<accession>A0A6J6DQ40</accession>
<name>A0A6J6DQ40_9ZZZZ</name>
<sequence>MSSLNFQNVRAPGNSTKKLWFVSMTPFGRPVVPLEYNWNATSSDADSTPGSVVAPLFTHVS</sequence>
<protein>
    <submittedName>
        <fullName evidence="1">Unannotated protein</fullName>
    </submittedName>
</protein>
<reference evidence="1" key="1">
    <citation type="submission" date="2020-05" db="EMBL/GenBank/DDBJ databases">
        <authorList>
            <person name="Chiriac C."/>
            <person name="Salcher M."/>
            <person name="Ghai R."/>
            <person name="Kavagutti S V."/>
        </authorList>
    </citation>
    <scope>NUCLEOTIDE SEQUENCE</scope>
</reference>
<dbReference type="EMBL" id="CAEZTI010000124">
    <property type="protein sequence ID" value="CAB4566350.1"/>
    <property type="molecule type" value="Genomic_DNA"/>
</dbReference>